<evidence type="ECO:0000256" key="9">
    <source>
        <dbReference type="ARBA" id="ARBA00023136"/>
    </source>
</evidence>
<evidence type="ECO:0000313" key="16">
    <source>
        <dbReference type="Proteomes" id="UP001610335"/>
    </source>
</evidence>
<accession>A0ABR4HYH1</accession>
<keyword evidence="5" id="KW-0752">Steroid biosynthesis</keyword>
<proteinExistence type="inferred from homology"/>
<evidence type="ECO:0000256" key="7">
    <source>
        <dbReference type="ARBA" id="ARBA00023011"/>
    </source>
</evidence>
<evidence type="ECO:0000256" key="10">
    <source>
        <dbReference type="ARBA" id="ARBA00023166"/>
    </source>
</evidence>
<keyword evidence="6 13" id="KW-1133">Transmembrane helix</keyword>
<feature type="transmembrane region" description="Helical" evidence="13">
    <location>
        <begin position="36"/>
        <end position="54"/>
    </location>
</feature>
<evidence type="ECO:0000256" key="1">
    <source>
        <dbReference type="ARBA" id="ARBA00004141"/>
    </source>
</evidence>
<comment type="subcellular location">
    <subcellularLocation>
        <location evidence="1">Membrane</location>
        <topology evidence="1">Multi-pass membrane protein</topology>
    </subcellularLocation>
</comment>
<dbReference type="InterPro" id="IPR033118">
    <property type="entry name" value="EXPERA"/>
</dbReference>
<keyword evidence="16" id="KW-1185">Reference proteome</keyword>
<keyword evidence="10" id="KW-1207">Sterol metabolism</keyword>
<evidence type="ECO:0000256" key="13">
    <source>
        <dbReference type="SAM" id="Phobius"/>
    </source>
</evidence>
<dbReference type="EMBL" id="JBFXLS010000069">
    <property type="protein sequence ID" value="KAL2820535.1"/>
    <property type="molecule type" value="Genomic_DNA"/>
</dbReference>
<sequence>MLPGSQHLLAQLWKAYPMTDSRYLTSHAFVVSMESITAWCWGLLSLVLASFIVTDTPF</sequence>
<reference evidence="15 16" key="1">
    <citation type="submission" date="2024-07" db="EMBL/GenBank/DDBJ databases">
        <title>Section-level genome sequencing and comparative genomics of Aspergillus sections Usti and Cavernicolus.</title>
        <authorList>
            <consortium name="Lawrence Berkeley National Laboratory"/>
            <person name="Nybo J.L."/>
            <person name="Vesth T.C."/>
            <person name="Theobald S."/>
            <person name="Frisvad J.C."/>
            <person name="Larsen T.O."/>
            <person name="Kjaerboelling I."/>
            <person name="Rothschild-Mancinelli K."/>
            <person name="Lyhne E.K."/>
            <person name="Kogle M.E."/>
            <person name="Barry K."/>
            <person name="Clum A."/>
            <person name="Na H."/>
            <person name="Ledsgaard L."/>
            <person name="Lin J."/>
            <person name="Lipzen A."/>
            <person name="Kuo A."/>
            <person name="Riley R."/>
            <person name="Mondo S."/>
            <person name="LaButti K."/>
            <person name="Haridas S."/>
            <person name="Pangalinan J."/>
            <person name="Salamov A.A."/>
            <person name="Simmons B.A."/>
            <person name="Magnuson J.K."/>
            <person name="Chen J."/>
            <person name="Drula E."/>
            <person name="Henrissat B."/>
            <person name="Wiebenga A."/>
            <person name="Lubbers R.J."/>
            <person name="Gomes A.C."/>
            <person name="Makela M.R."/>
            <person name="Stajich J."/>
            <person name="Grigoriev I.V."/>
            <person name="Mortensen U.H."/>
            <person name="De vries R.P."/>
            <person name="Baker S.E."/>
            <person name="Andersen M.R."/>
        </authorList>
    </citation>
    <scope>NUCLEOTIDE SEQUENCE [LARGE SCALE GENOMIC DNA]</scope>
    <source>
        <strain evidence="15 16">CBS 600.67</strain>
    </source>
</reference>
<dbReference type="Pfam" id="PF05241">
    <property type="entry name" value="EBP"/>
    <property type="match status" value="1"/>
</dbReference>
<evidence type="ECO:0000256" key="11">
    <source>
        <dbReference type="ARBA" id="ARBA00023221"/>
    </source>
</evidence>
<comment type="caution">
    <text evidence="15">The sequence shown here is derived from an EMBL/GenBank/DDBJ whole genome shotgun (WGS) entry which is preliminary data.</text>
</comment>
<evidence type="ECO:0000256" key="2">
    <source>
        <dbReference type="ARBA" id="ARBA00008337"/>
    </source>
</evidence>
<evidence type="ECO:0000256" key="6">
    <source>
        <dbReference type="ARBA" id="ARBA00022989"/>
    </source>
</evidence>
<evidence type="ECO:0000256" key="5">
    <source>
        <dbReference type="ARBA" id="ARBA00022955"/>
    </source>
</evidence>
<evidence type="ECO:0000313" key="15">
    <source>
        <dbReference type="EMBL" id="KAL2820535.1"/>
    </source>
</evidence>
<evidence type="ECO:0000256" key="3">
    <source>
        <dbReference type="ARBA" id="ARBA00022516"/>
    </source>
</evidence>
<evidence type="ECO:0000256" key="4">
    <source>
        <dbReference type="ARBA" id="ARBA00022692"/>
    </source>
</evidence>
<gene>
    <name evidence="15" type="ORF">BDW59DRAFT_150660</name>
</gene>
<dbReference type="PANTHER" id="PTHR14207">
    <property type="entry name" value="STEROL ISOMERASE"/>
    <property type="match status" value="1"/>
</dbReference>
<keyword evidence="12" id="KW-0413">Isomerase</keyword>
<name>A0ABR4HYH1_9EURO</name>
<keyword evidence="4 13" id="KW-0812">Transmembrane</keyword>
<keyword evidence="3" id="KW-0444">Lipid biosynthesis</keyword>
<protein>
    <recommendedName>
        <fullName evidence="14">EXPERA domain-containing protein</fullName>
    </recommendedName>
</protein>
<organism evidence="15 16">
    <name type="scientific">Aspergillus cavernicola</name>
    <dbReference type="NCBI Taxonomy" id="176166"/>
    <lineage>
        <taxon>Eukaryota</taxon>
        <taxon>Fungi</taxon>
        <taxon>Dikarya</taxon>
        <taxon>Ascomycota</taxon>
        <taxon>Pezizomycotina</taxon>
        <taxon>Eurotiomycetes</taxon>
        <taxon>Eurotiomycetidae</taxon>
        <taxon>Eurotiales</taxon>
        <taxon>Aspergillaceae</taxon>
        <taxon>Aspergillus</taxon>
        <taxon>Aspergillus subgen. Nidulantes</taxon>
    </lineage>
</organism>
<keyword evidence="7" id="KW-0756">Sterol biosynthesis</keyword>
<evidence type="ECO:0000256" key="12">
    <source>
        <dbReference type="ARBA" id="ARBA00023235"/>
    </source>
</evidence>
<keyword evidence="11" id="KW-0753">Steroid metabolism</keyword>
<dbReference type="InterPro" id="IPR007905">
    <property type="entry name" value="EBP"/>
</dbReference>
<evidence type="ECO:0000259" key="14">
    <source>
        <dbReference type="Pfam" id="PF05241"/>
    </source>
</evidence>
<evidence type="ECO:0000256" key="8">
    <source>
        <dbReference type="ARBA" id="ARBA00023098"/>
    </source>
</evidence>
<dbReference type="PANTHER" id="PTHR14207:SF0">
    <property type="entry name" value="3-BETA-HYDROXYSTEROID-DELTA(8),DELTA(7)-ISOMERASE"/>
    <property type="match status" value="1"/>
</dbReference>
<keyword evidence="9 13" id="KW-0472">Membrane</keyword>
<dbReference type="Proteomes" id="UP001610335">
    <property type="component" value="Unassembled WGS sequence"/>
</dbReference>
<comment type="similarity">
    <text evidence="2">Belongs to the EBP family.</text>
</comment>
<keyword evidence="8" id="KW-0443">Lipid metabolism</keyword>
<feature type="domain" description="EXPERA" evidence="14">
    <location>
        <begin position="8"/>
        <end position="54"/>
    </location>
</feature>